<evidence type="ECO:0000313" key="3">
    <source>
        <dbReference type="EMBL" id="KAF2322304.1"/>
    </source>
</evidence>
<dbReference type="InterPro" id="IPR054722">
    <property type="entry name" value="PolX-like_BBD"/>
</dbReference>
<proteinExistence type="predicted"/>
<reference evidence="3 4" key="1">
    <citation type="journal article" date="2020" name="Mol. Plant">
        <title>The Chromosome-Based Rubber Tree Genome Provides New Insights into Spurge Genome Evolution and Rubber Biosynthesis.</title>
        <authorList>
            <person name="Liu J."/>
            <person name="Shi C."/>
            <person name="Shi C.C."/>
            <person name="Li W."/>
            <person name="Zhang Q.J."/>
            <person name="Zhang Y."/>
            <person name="Li K."/>
            <person name="Lu H.F."/>
            <person name="Shi C."/>
            <person name="Zhu S.T."/>
            <person name="Xiao Z.Y."/>
            <person name="Nan H."/>
            <person name="Yue Y."/>
            <person name="Zhu X.G."/>
            <person name="Wu Y."/>
            <person name="Hong X.N."/>
            <person name="Fan G.Y."/>
            <person name="Tong Y."/>
            <person name="Zhang D."/>
            <person name="Mao C.L."/>
            <person name="Liu Y.L."/>
            <person name="Hao S.J."/>
            <person name="Liu W.Q."/>
            <person name="Lv M.Q."/>
            <person name="Zhang H.B."/>
            <person name="Liu Y."/>
            <person name="Hu-Tang G.R."/>
            <person name="Wang J.P."/>
            <person name="Wang J.H."/>
            <person name="Sun Y.H."/>
            <person name="Ni S.B."/>
            <person name="Chen W.B."/>
            <person name="Zhang X.C."/>
            <person name="Jiao Y.N."/>
            <person name="Eichler E.E."/>
            <person name="Li G.H."/>
            <person name="Liu X."/>
            <person name="Gao L.Z."/>
        </authorList>
    </citation>
    <scope>NUCLEOTIDE SEQUENCE [LARGE SCALE GENOMIC DNA]</scope>
    <source>
        <strain evidence="4">cv. GT1</strain>
        <tissue evidence="3">Leaf</tissue>
    </source>
</reference>
<sequence>MLESQQSEGSTMVSKKIVDRGNNFNSLGQGLGDRSDKKQGKQSARDDLWCTYYKKPSHPKENCFELHGKAQVLNRNGGFKRNQQEALDHMTPILNKFESYKSSLGNKKIKVADGSSIIIAGHGNINLTLSISLQNVLHVPRLSTNLISIYQLTKNLNCCITFFDTHCIFQDKVSGKTIGSARQENGLYYLE</sequence>
<dbReference type="EMBL" id="JAAGAX010000002">
    <property type="protein sequence ID" value="KAF2322304.1"/>
    <property type="molecule type" value="Genomic_DNA"/>
</dbReference>
<accession>A0A6A6NAH3</accession>
<organism evidence="3 4">
    <name type="scientific">Hevea brasiliensis</name>
    <name type="common">Para rubber tree</name>
    <name type="synonym">Siphonia brasiliensis</name>
    <dbReference type="NCBI Taxonomy" id="3981"/>
    <lineage>
        <taxon>Eukaryota</taxon>
        <taxon>Viridiplantae</taxon>
        <taxon>Streptophyta</taxon>
        <taxon>Embryophyta</taxon>
        <taxon>Tracheophyta</taxon>
        <taxon>Spermatophyta</taxon>
        <taxon>Magnoliopsida</taxon>
        <taxon>eudicotyledons</taxon>
        <taxon>Gunneridae</taxon>
        <taxon>Pentapetalae</taxon>
        <taxon>rosids</taxon>
        <taxon>fabids</taxon>
        <taxon>Malpighiales</taxon>
        <taxon>Euphorbiaceae</taxon>
        <taxon>Crotonoideae</taxon>
        <taxon>Micrandreae</taxon>
        <taxon>Hevea</taxon>
    </lineage>
</organism>
<evidence type="ECO:0000256" key="1">
    <source>
        <dbReference type="SAM" id="MobiDB-lite"/>
    </source>
</evidence>
<comment type="caution">
    <text evidence="3">The sequence shown here is derived from an EMBL/GenBank/DDBJ whole genome shotgun (WGS) entry which is preliminary data.</text>
</comment>
<feature type="compositionally biased region" description="Polar residues" evidence="1">
    <location>
        <begin position="1"/>
        <end position="13"/>
    </location>
</feature>
<evidence type="ECO:0000259" key="2">
    <source>
        <dbReference type="Pfam" id="PF22936"/>
    </source>
</evidence>
<dbReference type="AlphaFoldDB" id="A0A6A6NAH3"/>
<keyword evidence="4" id="KW-1185">Reference proteome</keyword>
<evidence type="ECO:0000313" key="4">
    <source>
        <dbReference type="Proteomes" id="UP000467840"/>
    </source>
</evidence>
<feature type="domain" description="Retrovirus-related Pol polyprotein from transposon TNT 1-94-like beta-barrel" evidence="2">
    <location>
        <begin position="86"/>
        <end position="155"/>
    </location>
</feature>
<protein>
    <recommendedName>
        <fullName evidence="2">Retrovirus-related Pol polyprotein from transposon TNT 1-94-like beta-barrel domain-containing protein</fullName>
    </recommendedName>
</protein>
<name>A0A6A6NAH3_HEVBR</name>
<feature type="region of interest" description="Disordered" evidence="1">
    <location>
        <begin position="1"/>
        <end position="40"/>
    </location>
</feature>
<dbReference type="Proteomes" id="UP000467840">
    <property type="component" value="Chromosome 11"/>
</dbReference>
<dbReference type="Pfam" id="PF22936">
    <property type="entry name" value="Pol_BBD"/>
    <property type="match status" value="1"/>
</dbReference>
<gene>
    <name evidence="3" type="ORF">GH714_010849</name>
</gene>